<evidence type="ECO:0000313" key="2">
    <source>
        <dbReference type="Proteomes" id="UP000265703"/>
    </source>
</evidence>
<dbReference type="EMBL" id="QKYT01001138">
    <property type="protein sequence ID" value="RIA79809.1"/>
    <property type="molecule type" value="Genomic_DNA"/>
</dbReference>
<gene>
    <name evidence="1" type="ORF">C1645_839883</name>
</gene>
<evidence type="ECO:0000313" key="1">
    <source>
        <dbReference type="EMBL" id="RIA79809.1"/>
    </source>
</evidence>
<sequence>MPKSLFKSIKSSNNKEIRNILSQWGDEVSETEETELKKQVREAEKIINNPIQLI</sequence>
<protein>
    <submittedName>
        <fullName evidence="1">Uncharacterized protein</fullName>
    </submittedName>
</protein>
<dbReference type="Proteomes" id="UP000265703">
    <property type="component" value="Unassembled WGS sequence"/>
</dbReference>
<dbReference type="AlphaFoldDB" id="A0A397S4Z4"/>
<comment type="caution">
    <text evidence="1">The sequence shown here is derived from an EMBL/GenBank/DDBJ whole genome shotgun (WGS) entry which is preliminary data.</text>
</comment>
<reference evidence="1 2" key="1">
    <citation type="submission" date="2018-06" db="EMBL/GenBank/DDBJ databases">
        <title>Comparative genomics reveals the genomic features of Rhizophagus irregularis, R. cerebriforme, R. diaphanum and Gigaspora rosea, and their symbiotic lifestyle signature.</title>
        <authorList>
            <person name="Morin E."/>
            <person name="San Clemente H."/>
            <person name="Chen E.C.H."/>
            <person name="De La Providencia I."/>
            <person name="Hainaut M."/>
            <person name="Kuo A."/>
            <person name="Kohler A."/>
            <person name="Murat C."/>
            <person name="Tang N."/>
            <person name="Roy S."/>
            <person name="Loubradou J."/>
            <person name="Henrissat B."/>
            <person name="Grigoriev I.V."/>
            <person name="Corradi N."/>
            <person name="Roux C."/>
            <person name="Martin F.M."/>
        </authorList>
    </citation>
    <scope>NUCLEOTIDE SEQUENCE [LARGE SCALE GENOMIC DNA]</scope>
    <source>
        <strain evidence="1 2">DAOM 227022</strain>
    </source>
</reference>
<organism evidence="1 2">
    <name type="scientific">Glomus cerebriforme</name>
    <dbReference type="NCBI Taxonomy" id="658196"/>
    <lineage>
        <taxon>Eukaryota</taxon>
        <taxon>Fungi</taxon>
        <taxon>Fungi incertae sedis</taxon>
        <taxon>Mucoromycota</taxon>
        <taxon>Glomeromycotina</taxon>
        <taxon>Glomeromycetes</taxon>
        <taxon>Glomerales</taxon>
        <taxon>Glomeraceae</taxon>
        <taxon>Glomus</taxon>
    </lineage>
</organism>
<name>A0A397S4Z4_9GLOM</name>
<accession>A0A397S4Z4</accession>
<keyword evidence="2" id="KW-1185">Reference proteome</keyword>
<proteinExistence type="predicted"/>